<dbReference type="KEGG" id="prel:PRELSG_1222300"/>
<dbReference type="AlphaFoldDB" id="A0A1J1H8V9"/>
<protein>
    <recommendedName>
        <fullName evidence="1">C2H2-type domain-containing protein</fullName>
    </recommendedName>
</protein>
<dbReference type="InterPro" id="IPR013087">
    <property type="entry name" value="Znf_C2H2_type"/>
</dbReference>
<gene>
    <name evidence="2" type="ORF">PRELSG_1222300</name>
</gene>
<dbReference type="VEuPathDB" id="PlasmoDB:PRELSG_1222300"/>
<dbReference type="OMA" id="YFPSKNY"/>
<proteinExistence type="predicted"/>
<dbReference type="RefSeq" id="XP_028534339.1">
    <property type="nucleotide sequence ID" value="XM_028678007.1"/>
</dbReference>
<evidence type="ECO:0000259" key="1">
    <source>
        <dbReference type="PROSITE" id="PS00028"/>
    </source>
</evidence>
<organism evidence="2 3">
    <name type="scientific">Plasmodium relictum</name>
    <dbReference type="NCBI Taxonomy" id="85471"/>
    <lineage>
        <taxon>Eukaryota</taxon>
        <taxon>Sar</taxon>
        <taxon>Alveolata</taxon>
        <taxon>Apicomplexa</taxon>
        <taxon>Aconoidasida</taxon>
        <taxon>Haemosporida</taxon>
        <taxon>Plasmodiidae</taxon>
        <taxon>Plasmodium</taxon>
        <taxon>Plasmodium (Haemamoeba)</taxon>
    </lineage>
</organism>
<reference evidence="2 3" key="1">
    <citation type="submission" date="2015-04" db="EMBL/GenBank/DDBJ databases">
        <authorList>
            <consortium name="Pathogen Informatics"/>
        </authorList>
    </citation>
    <scope>NUCLEOTIDE SEQUENCE [LARGE SCALE GENOMIC DNA]</scope>
    <source>
        <strain evidence="2 3">SGS1</strain>
    </source>
</reference>
<feature type="domain" description="C2H2-type" evidence="1">
    <location>
        <begin position="270"/>
        <end position="290"/>
    </location>
</feature>
<dbReference type="OrthoDB" id="377210at2759"/>
<dbReference type="PROSITE" id="PS00028">
    <property type="entry name" value="ZINC_FINGER_C2H2_1"/>
    <property type="match status" value="1"/>
</dbReference>
<dbReference type="GeneID" id="39737467"/>
<evidence type="ECO:0000313" key="2">
    <source>
        <dbReference type="EMBL" id="CRH01339.1"/>
    </source>
</evidence>
<accession>A0A1J1H8V9</accession>
<evidence type="ECO:0000313" key="3">
    <source>
        <dbReference type="Proteomes" id="UP000220158"/>
    </source>
</evidence>
<sequence length="1166" mass="139819">MNEEILSKYVSNNTINNTPYNNYFCTKKRNKMKYEDNTENGHVNKKAKLSLYENFELIKKKKLNENDVCIDHFKDMEKYIERIQELKSIYDFLFDDNLSNSHDILCVNKKFCSIELNDIIDKNIFFDDPPENCNLSNYEKTNINNTNALIKKKRKEGNNKNISENIKENLALVNNINKNEQYLQLKSDNLTIGKKFLNSVSNQLLYIDDLSMYDVLLLFSFVIQLQNEQKNNEKEERSLEIIANIDEFKTNSYCLKEIYKYYYKERSFQCFTCGLRFYTSLDKLNHIENHYKKNKNYMNSSEKTGIIKNKKNSIYLDHVNLSIEFFICKNYSFLEDLYDNVVTKNSNSINFQNSFDSNIKNSFDNYNNINNLLNLKRDSNLNNQINLSSEINFKNDKYDSNIEINLNNQLNLNDKNKVISNKNNDENNESISFYMNNENISSEENNMCTNDKNIENIFDFTKKCNDIDSFYYSNQNVSEKNIKEKNRTNLENDIKSTSDNNNKINCFDFIYGNQNTYDVYLSKYYTITEDNNVLINYIDGVTMYKNIMKCLEIKDILSYDFPSWIPKRSIDSFFIKRVTEMNQNIGNQKNVSNISINKSTNNFFTNNNSDNNKYKENLGMQNNIWKICTKNDFYVSKNLSPLNVFLSTSRGFNNKSNEIENVAFHKIDKKNLNNITNFNTFFKGINNNLKENKCILNLEEEQIFTNKHTLKSQQVDIQESKGNDILKSQELYSDSIFQNILRSFLNIFNEKYFLQNNVFKHIFLFYLRKSYFLMLKNFENNVEFNEIQSRLFNYIYDNYTQKISIFDINNYHHNKCMLCKEVFSFDYSYEHNDFYYVDVISVDLNNIFEDDEKEGYDFNLSADKINEACECIYNEKIYDIINNESNNTEEFFNTEETTKKENIKECSLYELHFNNKNDIIFNSINIDDFFEDIKNLINENCFLRRSYIESSLDYNYQIKNFKKKKKKDDFIYHYNNLFKSFCIPYETLDILYKLQKESIEKNKISTQIKDFYVKKEFVIEEINTFTKNFENIINDITGDLLENSYKNRSKINSFKEIIKSYIYYDNKKKNIYSSFYFPSKNYIHTNFTYFHKECFKNYIEYYILPYYFLGKLNDKKFKEIIISTIKNFFNAYENICKFINRDKQNVSHELKKQRIKKEKIKKRKHF</sequence>
<name>A0A1J1H8V9_PLARL</name>
<dbReference type="EMBL" id="LN835307">
    <property type="protein sequence ID" value="CRH01339.1"/>
    <property type="molecule type" value="Genomic_DNA"/>
</dbReference>
<dbReference type="Proteomes" id="UP000220158">
    <property type="component" value="Chromosome 12"/>
</dbReference>
<keyword evidence="3" id="KW-1185">Reference proteome</keyword>